<dbReference type="Pfam" id="PF00005">
    <property type="entry name" value="ABC_tran"/>
    <property type="match status" value="1"/>
</dbReference>
<evidence type="ECO:0000256" key="4">
    <source>
        <dbReference type="ARBA" id="ARBA00022840"/>
    </source>
</evidence>
<feature type="domain" description="ABC transporter" evidence="5">
    <location>
        <begin position="7"/>
        <end position="234"/>
    </location>
</feature>
<reference evidence="6" key="1">
    <citation type="submission" date="2009-01" db="EMBL/GenBank/DDBJ databases">
        <title>Complete sequence of Anaeromyxobacter dehalogenans 2CP-1.</title>
        <authorList>
            <consortium name="US DOE Joint Genome Institute"/>
            <person name="Lucas S."/>
            <person name="Copeland A."/>
            <person name="Lapidus A."/>
            <person name="Glavina del Rio T."/>
            <person name="Dalin E."/>
            <person name="Tice H."/>
            <person name="Bruce D."/>
            <person name="Goodwin L."/>
            <person name="Pitluck S."/>
            <person name="Saunders E."/>
            <person name="Brettin T."/>
            <person name="Detter J.C."/>
            <person name="Han C."/>
            <person name="Larimer F."/>
            <person name="Land M."/>
            <person name="Hauser L."/>
            <person name="Kyrpides N."/>
            <person name="Ovchinnikova G."/>
            <person name="Beliaev A.S."/>
            <person name="Richardson P."/>
        </authorList>
    </citation>
    <scope>NUCLEOTIDE SEQUENCE</scope>
    <source>
        <strain evidence="6">2CP-1</strain>
    </source>
</reference>
<dbReference type="Proteomes" id="UP000007089">
    <property type="component" value="Chromosome"/>
</dbReference>
<dbReference type="GO" id="GO:0016887">
    <property type="term" value="F:ATP hydrolysis activity"/>
    <property type="evidence" value="ECO:0007669"/>
    <property type="project" value="InterPro"/>
</dbReference>
<keyword evidence="7" id="KW-1185">Reference proteome</keyword>
<evidence type="ECO:0000256" key="3">
    <source>
        <dbReference type="ARBA" id="ARBA00022741"/>
    </source>
</evidence>
<sequence>MSPGPLVALEGATVGYGRRAILQRVDLAVEAGDFLAVVGPNGGGKTTLVRSLLGALPLLAGRRTLRPGVRVGYVPQRDHVDPVWPFTAGEVVLMGRVPALGPGRRPGPADHEAVRAALGLVGIEALAGSAYGELSGGQRQRTLIARALAAEPTLLVVDEPTNGMDPAAELATMDLLRDLHQGVRIAIVMVSHRLEAVANYARALAFVDKDQTLFRVGPVEEMLRPDGLGALYGRPVAVRELDGRRLVYPINGGVRR</sequence>
<dbReference type="InterPro" id="IPR003439">
    <property type="entry name" value="ABC_transporter-like_ATP-bd"/>
</dbReference>
<gene>
    <name evidence="6" type="ordered locus">A2cp1_1626</name>
</gene>
<dbReference type="InterPro" id="IPR003593">
    <property type="entry name" value="AAA+_ATPase"/>
</dbReference>
<evidence type="ECO:0000256" key="1">
    <source>
        <dbReference type="ARBA" id="ARBA00005417"/>
    </source>
</evidence>
<dbReference type="KEGG" id="acp:A2cp1_1626"/>
<dbReference type="PROSITE" id="PS50893">
    <property type="entry name" value="ABC_TRANSPORTER_2"/>
    <property type="match status" value="1"/>
</dbReference>
<dbReference type="InterPro" id="IPR050153">
    <property type="entry name" value="Metal_Ion_Import_ABC"/>
</dbReference>
<dbReference type="GO" id="GO:0005524">
    <property type="term" value="F:ATP binding"/>
    <property type="evidence" value="ECO:0007669"/>
    <property type="project" value="UniProtKB-KW"/>
</dbReference>
<dbReference type="AlphaFoldDB" id="B8J5M3"/>
<protein>
    <submittedName>
        <fullName evidence="6">ABC transporter related</fullName>
    </submittedName>
</protein>
<keyword evidence="3" id="KW-0547">Nucleotide-binding</keyword>
<dbReference type="EMBL" id="CP001359">
    <property type="protein sequence ID" value="ACL64970.1"/>
    <property type="molecule type" value="Genomic_DNA"/>
</dbReference>
<dbReference type="SMART" id="SM00382">
    <property type="entry name" value="AAA"/>
    <property type="match status" value="1"/>
</dbReference>
<dbReference type="PANTHER" id="PTHR42734">
    <property type="entry name" value="METAL TRANSPORT SYSTEM ATP-BINDING PROTEIN TM_0124-RELATED"/>
    <property type="match status" value="1"/>
</dbReference>
<dbReference type="SUPFAM" id="SSF52540">
    <property type="entry name" value="P-loop containing nucleoside triphosphate hydrolases"/>
    <property type="match status" value="1"/>
</dbReference>
<dbReference type="InterPro" id="IPR027417">
    <property type="entry name" value="P-loop_NTPase"/>
</dbReference>
<dbReference type="Gene3D" id="3.40.50.300">
    <property type="entry name" value="P-loop containing nucleotide triphosphate hydrolases"/>
    <property type="match status" value="1"/>
</dbReference>
<evidence type="ECO:0000256" key="2">
    <source>
        <dbReference type="ARBA" id="ARBA00022448"/>
    </source>
</evidence>
<evidence type="ECO:0000313" key="7">
    <source>
        <dbReference type="Proteomes" id="UP000007089"/>
    </source>
</evidence>
<accession>B8J5M3</accession>
<dbReference type="RefSeq" id="WP_012632898.1">
    <property type="nucleotide sequence ID" value="NC_011891.1"/>
</dbReference>
<evidence type="ECO:0000313" key="6">
    <source>
        <dbReference type="EMBL" id="ACL64970.1"/>
    </source>
</evidence>
<comment type="similarity">
    <text evidence="1">Belongs to the ABC transporter superfamily.</text>
</comment>
<dbReference type="PANTHER" id="PTHR42734:SF5">
    <property type="entry name" value="IRON TRANSPORT SYSTEM ATP-BINDING PROTEIN HI_0361-RELATED"/>
    <property type="match status" value="1"/>
</dbReference>
<proteinExistence type="inferred from homology"/>
<name>B8J5M3_ANAD2</name>
<evidence type="ECO:0000259" key="5">
    <source>
        <dbReference type="PROSITE" id="PS50893"/>
    </source>
</evidence>
<keyword evidence="4" id="KW-0067">ATP-binding</keyword>
<dbReference type="HOGENOM" id="CLU_000604_1_11_7"/>
<keyword evidence="2" id="KW-0813">Transport</keyword>
<organism evidence="6 7">
    <name type="scientific">Anaeromyxobacter dehalogenans (strain ATCC BAA-258 / DSM 21875 / 2CP-1)</name>
    <dbReference type="NCBI Taxonomy" id="455488"/>
    <lineage>
        <taxon>Bacteria</taxon>
        <taxon>Pseudomonadati</taxon>
        <taxon>Myxococcota</taxon>
        <taxon>Myxococcia</taxon>
        <taxon>Myxococcales</taxon>
        <taxon>Cystobacterineae</taxon>
        <taxon>Anaeromyxobacteraceae</taxon>
        <taxon>Anaeromyxobacter</taxon>
    </lineage>
</organism>